<keyword evidence="2" id="KW-0378">Hydrolase</keyword>
<dbReference type="AlphaFoldDB" id="A0A9Q5JJ84"/>
<dbReference type="InterPro" id="IPR008928">
    <property type="entry name" value="6-hairpin_glycosidase_sf"/>
</dbReference>
<dbReference type="PRINTS" id="PR00735">
    <property type="entry name" value="GLHYDRLASE8"/>
</dbReference>
<evidence type="ECO:0008006" key="6">
    <source>
        <dbReference type="Google" id="ProtNLM"/>
    </source>
</evidence>
<accession>A0A9Q5JJ84</accession>
<sequence>MSDSSQGSFVNTGKDKRMTVSEAQGYGMLIEIEASKNGWSNQENFDKLTEYYKAHTISENNNLMAWKQTEAANSTSMLTSNENNTSATDGDLDIAYALFEADDLWGSDGNYNYKEIANSILNDLLKYNYQSSNNLLLVGDWSRSTEDKNSLVRTSDLIVPYYQYFYKKTGVDTWKLIADKSIKVLNDLSSKTDTGLMPDFIQVYGDDVQIANGKVLESEHDGDYYWNANRVPLRLVGSGDELAQTKEKLLTFFSKQKSISAGYGLNGQALVDYSSTAFTSPVAVLANQEDPKSNLALKSKNETLKNALGSSYYADTLQVLSAFTILNMEEKN</sequence>
<dbReference type="Pfam" id="PF01270">
    <property type="entry name" value="Glyco_hydro_8"/>
    <property type="match status" value="1"/>
</dbReference>
<gene>
    <name evidence="4" type="ORF">BG262_00520</name>
</gene>
<dbReference type="GO" id="GO:0004553">
    <property type="term" value="F:hydrolase activity, hydrolyzing O-glycosyl compounds"/>
    <property type="evidence" value="ECO:0007669"/>
    <property type="project" value="InterPro"/>
</dbReference>
<dbReference type="SUPFAM" id="SSF48208">
    <property type="entry name" value="Six-hairpin glycosidases"/>
    <property type="match status" value="1"/>
</dbReference>
<evidence type="ECO:0000313" key="4">
    <source>
        <dbReference type="EMBL" id="OFI48041.1"/>
    </source>
</evidence>
<keyword evidence="3" id="KW-0326">Glycosidase</keyword>
<evidence type="ECO:0000256" key="1">
    <source>
        <dbReference type="ARBA" id="ARBA00009209"/>
    </source>
</evidence>
<organism evidence="4 5">
    <name type="scientific">Floricoccus penangensis</name>
    <dbReference type="NCBI Taxonomy" id="1859475"/>
    <lineage>
        <taxon>Bacteria</taxon>
        <taxon>Bacillati</taxon>
        <taxon>Bacillota</taxon>
        <taxon>Bacilli</taxon>
        <taxon>Lactobacillales</taxon>
        <taxon>Streptococcaceae</taxon>
        <taxon>Floricoccus</taxon>
    </lineage>
</organism>
<dbReference type="Proteomes" id="UP000177273">
    <property type="component" value="Unassembled WGS sequence"/>
</dbReference>
<evidence type="ECO:0000256" key="3">
    <source>
        <dbReference type="ARBA" id="ARBA00023295"/>
    </source>
</evidence>
<dbReference type="GO" id="GO:0005975">
    <property type="term" value="P:carbohydrate metabolic process"/>
    <property type="evidence" value="ECO:0007669"/>
    <property type="project" value="InterPro"/>
</dbReference>
<comment type="caution">
    <text evidence="4">The sequence shown here is derived from an EMBL/GenBank/DDBJ whole genome shotgun (WGS) entry which is preliminary data.</text>
</comment>
<reference evidence="5" key="1">
    <citation type="submission" date="2016-09" db="EMBL/GenBank/DDBJ databases">
        <title>Draft genome sequence of a novel species of the family Streptococcaceae isolated from flowers.</title>
        <authorList>
            <person name="Chuah L.-O."/>
            <person name="Yap K.-P."/>
            <person name="Thong K.L."/>
            <person name="Liong M.T."/>
            <person name="Ahmad R."/>
            <person name="Rusul G."/>
        </authorList>
    </citation>
    <scope>NUCLEOTIDE SEQUENCE [LARGE SCALE GENOMIC DNA]</scope>
    <source>
        <strain evidence="5">HibF3</strain>
    </source>
</reference>
<comment type="similarity">
    <text evidence="1">Belongs to the glycosyl hydrolase 8 (cellulase D) family.</text>
</comment>
<evidence type="ECO:0000313" key="5">
    <source>
        <dbReference type="Proteomes" id="UP000177273"/>
    </source>
</evidence>
<dbReference type="InterPro" id="IPR012341">
    <property type="entry name" value="6hp_glycosidase-like_sf"/>
</dbReference>
<name>A0A9Q5JJ84_9LACT</name>
<proteinExistence type="inferred from homology"/>
<dbReference type="Gene3D" id="1.50.10.10">
    <property type="match status" value="1"/>
</dbReference>
<evidence type="ECO:0000256" key="2">
    <source>
        <dbReference type="ARBA" id="ARBA00022801"/>
    </source>
</evidence>
<dbReference type="InterPro" id="IPR002037">
    <property type="entry name" value="Glyco_hydro_8"/>
</dbReference>
<dbReference type="EMBL" id="MKIQ01000001">
    <property type="protein sequence ID" value="OFI48041.1"/>
    <property type="molecule type" value="Genomic_DNA"/>
</dbReference>
<keyword evidence="5" id="KW-1185">Reference proteome</keyword>
<protein>
    <recommendedName>
        <fullName evidence="6">Glucanase</fullName>
    </recommendedName>
</protein>